<evidence type="ECO:0000313" key="1">
    <source>
        <dbReference type="EMBL" id="JAD62881.1"/>
    </source>
</evidence>
<reference evidence="1" key="1">
    <citation type="submission" date="2014-09" db="EMBL/GenBank/DDBJ databases">
        <authorList>
            <person name="Magalhaes I.L.F."/>
            <person name="Oliveira U."/>
            <person name="Santos F.R."/>
            <person name="Vidigal T.H.D.A."/>
            <person name="Brescovit A.D."/>
            <person name="Santos A.J."/>
        </authorList>
    </citation>
    <scope>NUCLEOTIDE SEQUENCE</scope>
    <source>
        <tissue evidence="1">Shoot tissue taken approximately 20 cm above the soil surface</tissue>
    </source>
</reference>
<proteinExistence type="predicted"/>
<dbReference type="AlphaFoldDB" id="A0A0A9BHN7"/>
<organism evidence="1">
    <name type="scientific">Arundo donax</name>
    <name type="common">Giant reed</name>
    <name type="synonym">Donax arundinaceus</name>
    <dbReference type="NCBI Taxonomy" id="35708"/>
    <lineage>
        <taxon>Eukaryota</taxon>
        <taxon>Viridiplantae</taxon>
        <taxon>Streptophyta</taxon>
        <taxon>Embryophyta</taxon>
        <taxon>Tracheophyta</taxon>
        <taxon>Spermatophyta</taxon>
        <taxon>Magnoliopsida</taxon>
        <taxon>Liliopsida</taxon>
        <taxon>Poales</taxon>
        <taxon>Poaceae</taxon>
        <taxon>PACMAD clade</taxon>
        <taxon>Arundinoideae</taxon>
        <taxon>Arundineae</taxon>
        <taxon>Arundo</taxon>
    </lineage>
</organism>
<name>A0A0A9BHN7_ARUDO</name>
<reference evidence="1" key="2">
    <citation type="journal article" date="2015" name="Data Brief">
        <title>Shoot transcriptome of the giant reed, Arundo donax.</title>
        <authorList>
            <person name="Barrero R.A."/>
            <person name="Guerrero F.D."/>
            <person name="Moolhuijzen P."/>
            <person name="Goolsby J.A."/>
            <person name="Tidwell J."/>
            <person name="Bellgard S.E."/>
            <person name="Bellgard M.I."/>
        </authorList>
    </citation>
    <scope>NUCLEOTIDE SEQUENCE</scope>
    <source>
        <tissue evidence="1">Shoot tissue taken approximately 20 cm above the soil surface</tissue>
    </source>
</reference>
<sequence length="45" mass="5214">MQMFCRKQSTDGNRQCANVGILKPDRLSLPKTVYTCRIHIHSHDN</sequence>
<accession>A0A0A9BHN7</accession>
<dbReference type="EMBL" id="GBRH01235014">
    <property type="protein sequence ID" value="JAD62881.1"/>
    <property type="molecule type" value="Transcribed_RNA"/>
</dbReference>
<protein>
    <submittedName>
        <fullName evidence="1">Uncharacterized protein</fullName>
    </submittedName>
</protein>